<dbReference type="Proteomes" id="UP001148838">
    <property type="component" value="Unassembled WGS sequence"/>
</dbReference>
<dbReference type="SMART" id="SM00561">
    <property type="entry name" value="MBT"/>
    <property type="match status" value="4"/>
</dbReference>
<dbReference type="PROSITE" id="PS51079">
    <property type="entry name" value="MBT"/>
    <property type="match status" value="4"/>
</dbReference>
<dbReference type="Pfam" id="PF02820">
    <property type="entry name" value="MBT"/>
    <property type="match status" value="4"/>
</dbReference>
<accession>A0ABQ8SJ32</accession>
<evidence type="ECO:0000256" key="5">
    <source>
        <dbReference type="PROSITE-ProRule" id="PRU00459"/>
    </source>
</evidence>
<keyword evidence="9" id="KW-1185">Reference proteome</keyword>
<reference evidence="8 9" key="1">
    <citation type="journal article" date="2022" name="Allergy">
        <title>Genome assembly and annotation of Periplaneta americana reveal a comprehensive cockroach allergen profile.</title>
        <authorList>
            <person name="Wang L."/>
            <person name="Xiong Q."/>
            <person name="Saelim N."/>
            <person name="Wang L."/>
            <person name="Nong W."/>
            <person name="Wan A.T."/>
            <person name="Shi M."/>
            <person name="Liu X."/>
            <person name="Cao Q."/>
            <person name="Hui J.H.L."/>
            <person name="Sookrung N."/>
            <person name="Leung T.F."/>
            <person name="Tungtrongchitr A."/>
            <person name="Tsui S.K.W."/>
        </authorList>
    </citation>
    <scope>NUCLEOTIDE SEQUENCE [LARGE SCALE GENOMIC DNA]</scope>
    <source>
        <strain evidence="8">PWHHKU_190912</strain>
    </source>
</reference>
<dbReference type="InterPro" id="IPR050548">
    <property type="entry name" value="PcG_chromatin_remod_factors"/>
</dbReference>
<dbReference type="InterPro" id="IPR013761">
    <property type="entry name" value="SAM/pointed_sf"/>
</dbReference>
<evidence type="ECO:0000256" key="3">
    <source>
        <dbReference type="ARBA" id="ARBA00022737"/>
    </source>
</evidence>
<comment type="caution">
    <text evidence="8">The sequence shown here is derived from an EMBL/GenBank/DDBJ whole genome shotgun (WGS) entry which is preliminary data.</text>
</comment>
<evidence type="ECO:0000256" key="2">
    <source>
        <dbReference type="ARBA" id="ARBA00022491"/>
    </source>
</evidence>
<dbReference type="CDD" id="cd20093">
    <property type="entry name" value="MBT_SFMBT_rpt1"/>
    <property type="match status" value="1"/>
</dbReference>
<dbReference type="Pfam" id="PF12140">
    <property type="entry name" value="SLED"/>
    <property type="match status" value="1"/>
</dbReference>
<dbReference type="CDD" id="cd20094">
    <property type="entry name" value="MBT_SFMBT_rpt2"/>
    <property type="match status" value="1"/>
</dbReference>
<evidence type="ECO:0000259" key="7">
    <source>
        <dbReference type="Pfam" id="PF12140"/>
    </source>
</evidence>
<feature type="region of interest" description="Disordered" evidence="6">
    <location>
        <begin position="638"/>
        <end position="657"/>
    </location>
</feature>
<dbReference type="EMBL" id="JAJSOF020000027">
    <property type="protein sequence ID" value="KAJ4433727.1"/>
    <property type="molecule type" value="Genomic_DNA"/>
</dbReference>
<dbReference type="SUPFAM" id="SSF47769">
    <property type="entry name" value="SAM/Pointed domain"/>
    <property type="match status" value="1"/>
</dbReference>
<feature type="repeat" description="MBT" evidence="5">
    <location>
        <begin position="237"/>
        <end position="347"/>
    </location>
</feature>
<dbReference type="InterPro" id="IPR021987">
    <property type="entry name" value="SLED"/>
</dbReference>
<proteinExistence type="predicted"/>
<dbReference type="CDD" id="cd20095">
    <property type="entry name" value="MBT_SFMBT_rpt3"/>
    <property type="match status" value="1"/>
</dbReference>
<organism evidence="8 9">
    <name type="scientific">Periplaneta americana</name>
    <name type="common">American cockroach</name>
    <name type="synonym">Blatta americana</name>
    <dbReference type="NCBI Taxonomy" id="6978"/>
    <lineage>
        <taxon>Eukaryota</taxon>
        <taxon>Metazoa</taxon>
        <taxon>Ecdysozoa</taxon>
        <taxon>Arthropoda</taxon>
        <taxon>Hexapoda</taxon>
        <taxon>Insecta</taxon>
        <taxon>Pterygota</taxon>
        <taxon>Neoptera</taxon>
        <taxon>Polyneoptera</taxon>
        <taxon>Dictyoptera</taxon>
        <taxon>Blattodea</taxon>
        <taxon>Blattoidea</taxon>
        <taxon>Blattidae</taxon>
        <taxon>Blattinae</taxon>
        <taxon>Periplaneta</taxon>
    </lineage>
</organism>
<keyword evidence="2" id="KW-0678">Repressor</keyword>
<keyword evidence="4" id="KW-0539">Nucleus</keyword>
<feature type="repeat" description="MBT" evidence="5">
    <location>
        <begin position="16"/>
        <end position="116"/>
    </location>
</feature>
<dbReference type="Gene3D" id="3.90.1150.190">
    <property type="entry name" value="SLED domain"/>
    <property type="match status" value="1"/>
</dbReference>
<gene>
    <name evidence="8" type="ORF">ANN_16038</name>
</gene>
<feature type="compositionally biased region" description="Basic and acidic residues" evidence="6">
    <location>
        <begin position="738"/>
        <end position="747"/>
    </location>
</feature>
<feature type="compositionally biased region" description="Low complexity" evidence="6">
    <location>
        <begin position="715"/>
        <end position="724"/>
    </location>
</feature>
<evidence type="ECO:0000256" key="6">
    <source>
        <dbReference type="SAM" id="MobiDB-lite"/>
    </source>
</evidence>
<comment type="subcellular location">
    <subcellularLocation>
        <location evidence="1">Nucleus</location>
    </subcellularLocation>
</comment>
<feature type="repeat" description="MBT" evidence="5">
    <location>
        <begin position="124"/>
        <end position="225"/>
    </location>
</feature>
<dbReference type="CDD" id="cd20096">
    <property type="entry name" value="MBT_SFMBT_rpt4"/>
    <property type="match status" value="1"/>
</dbReference>
<evidence type="ECO:0000313" key="9">
    <source>
        <dbReference type="Proteomes" id="UP001148838"/>
    </source>
</evidence>
<dbReference type="PANTHER" id="PTHR12247">
    <property type="entry name" value="POLYCOMB GROUP PROTEIN"/>
    <property type="match status" value="1"/>
</dbReference>
<feature type="repeat" description="MBT" evidence="5">
    <location>
        <begin position="357"/>
        <end position="456"/>
    </location>
</feature>
<feature type="region of interest" description="Disordered" evidence="6">
    <location>
        <begin position="457"/>
        <end position="487"/>
    </location>
</feature>
<dbReference type="Gene3D" id="1.10.150.50">
    <property type="entry name" value="Transcription Factor, Ets-1"/>
    <property type="match status" value="1"/>
</dbReference>
<dbReference type="PANTHER" id="PTHR12247:SF129">
    <property type="entry name" value="SOP-2-RELATED PROTEIN 3"/>
    <property type="match status" value="1"/>
</dbReference>
<feature type="region of interest" description="Disordered" evidence="6">
    <location>
        <begin position="714"/>
        <end position="749"/>
    </location>
</feature>
<dbReference type="Gene3D" id="2.30.30.140">
    <property type="match status" value="4"/>
</dbReference>
<dbReference type="InterPro" id="IPR004092">
    <property type="entry name" value="Mbt"/>
</dbReference>
<keyword evidence="3" id="KW-0677">Repeat</keyword>
<sequence>MLILLFLKPFIIEENFTWHDYLEATNTDEVPQTSFMHVEQSLQSGLHEGMMLEVPNKSNPNTYWIASIVMACGPLLRLRFVGQEEDRTQDFWCDLTKVQVYPLGWCRDHHLRLQPPSELLPKLLDYEAFVLRALQNAESVPPELLSGDGFTPVDRIKQGMKVEVQDKMDPHQLWVATIIENVGGRLLLRYDTPDSSSPDFWLFHSSQRLFPMNWATEKGSPWRLHWPSHMKTHHGQEEWEAVMEMAKEDARRVPLPPDLFENNYYKIPVHNFTVGMKLEAVHPHNMVEICPASIVKVFTPYNFLVQIDSYAKMETDETESYWLCTVEHPYIFPVGWAQEHEQQLTHPRGWTTSKEEFDWSEYLEVTKSVSAPITCFPHRKSATELGFSQGMKLEAVNPENQHQICAASISKIIDHLLWIHLESNDSFHPNHIVDMDSHEIFPVGWCESNSYPLKPPRSYRKSIKHQKNEVDVSDKKETSTTSSPPQQQRSFWCPKIYFNHKCFSGPYLSKGKLAGLPKAVGPGPVTLVMREVLSMLISVAYKSSRVLKELQADGKPEPGMHLEVLKAKYKNNTYRASVALVTSADEVQAFCKKICLKLQVCPFLFGPISIADSNCPEKCNTLSKTRFTQYWMHGKRKIGRPKGEASNMVPRPKKKRGRKRLFANTKMDVENEPVPEEVLMETSEDINYPLHHNLTSHALGNDSDASQDMADALRSTGVSPAGSVGSSGSGGRRKYRKKEFPRSEIKTRGAKLPNFALQMRAGHWTRKQWKTNSSETPYMDMRKNISAHSTVTLKSFSEKQQDSLDSTHESDRLNGIVSLRTRHSPQQEDLLELDSNPLLWTQDDVYQYLIKTDDCAEVAQKCKDEVSKRCYFSLFQLIDGQAFMMLNYPTLRENLYLGLKQAVRLCKHIERIKLAFYLQYVTGSEP</sequence>
<evidence type="ECO:0000256" key="4">
    <source>
        <dbReference type="ARBA" id="ARBA00023242"/>
    </source>
</evidence>
<protein>
    <recommendedName>
        <fullName evidence="7">SLED domain-containing protein</fullName>
    </recommendedName>
</protein>
<name>A0ABQ8SJ32_PERAM</name>
<dbReference type="InterPro" id="IPR038348">
    <property type="entry name" value="SLED_sf"/>
</dbReference>
<evidence type="ECO:0000313" key="8">
    <source>
        <dbReference type="EMBL" id="KAJ4433727.1"/>
    </source>
</evidence>
<dbReference type="SUPFAM" id="SSF63748">
    <property type="entry name" value="Tudor/PWWP/MBT"/>
    <property type="match status" value="4"/>
</dbReference>
<feature type="compositionally biased region" description="Basic and acidic residues" evidence="6">
    <location>
        <begin position="466"/>
        <end position="478"/>
    </location>
</feature>
<feature type="domain" description="SLED" evidence="7">
    <location>
        <begin position="493"/>
        <end position="607"/>
    </location>
</feature>
<evidence type="ECO:0000256" key="1">
    <source>
        <dbReference type="ARBA" id="ARBA00004123"/>
    </source>
</evidence>